<dbReference type="OrthoDB" id="9790012at2"/>
<dbReference type="Pfam" id="PF06267">
    <property type="entry name" value="DUF1028"/>
    <property type="match status" value="1"/>
</dbReference>
<organism evidence="1 2">
    <name type="scientific">Trebonia kvetii</name>
    <dbReference type="NCBI Taxonomy" id="2480626"/>
    <lineage>
        <taxon>Bacteria</taxon>
        <taxon>Bacillati</taxon>
        <taxon>Actinomycetota</taxon>
        <taxon>Actinomycetes</taxon>
        <taxon>Streptosporangiales</taxon>
        <taxon>Treboniaceae</taxon>
        <taxon>Trebonia</taxon>
    </lineage>
</organism>
<evidence type="ECO:0000313" key="2">
    <source>
        <dbReference type="Proteomes" id="UP000460272"/>
    </source>
</evidence>
<dbReference type="RefSeq" id="WP_145859340.1">
    <property type="nucleotide sequence ID" value="NZ_RPFW01000007.1"/>
</dbReference>
<dbReference type="InterPro" id="IPR010430">
    <property type="entry name" value="DUF1028"/>
</dbReference>
<dbReference type="PANTHER" id="PTHR39328">
    <property type="entry name" value="BLL2871 PROTEIN"/>
    <property type="match status" value="1"/>
</dbReference>
<dbReference type="AlphaFoldDB" id="A0A6P2BPV9"/>
<dbReference type="Proteomes" id="UP000460272">
    <property type="component" value="Unassembled WGS sequence"/>
</dbReference>
<protein>
    <submittedName>
        <fullName evidence="1">DUF1028 domain-containing protein</fullName>
    </submittedName>
</protein>
<dbReference type="PANTHER" id="PTHR39328:SF1">
    <property type="entry name" value="BLL2871 PROTEIN"/>
    <property type="match status" value="1"/>
</dbReference>
<proteinExistence type="predicted"/>
<dbReference type="InterPro" id="IPR029055">
    <property type="entry name" value="Ntn_hydrolases_N"/>
</dbReference>
<comment type="caution">
    <text evidence="1">The sequence shown here is derived from an EMBL/GenBank/DDBJ whole genome shotgun (WGS) entry which is preliminary data.</text>
</comment>
<keyword evidence="2" id="KW-1185">Reference proteome</keyword>
<dbReference type="Gene3D" id="3.60.20.10">
    <property type="entry name" value="Glutamine Phosphoribosylpyrophosphate, subunit 1, domain 1"/>
    <property type="match status" value="1"/>
</dbReference>
<accession>A0A6P2BPV9</accession>
<evidence type="ECO:0000313" key="1">
    <source>
        <dbReference type="EMBL" id="TVZ01062.1"/>
    </source>
</evidence>
<dbReference type="EMBL" id="RPFW01000007">
    <property type="protein sequence ID" value="TVZ01062.1"/>
    <property type="molecule type" value="Genomic_DNA"/>
</dbReference>
<name>A0A6P2BPV9_9ACTN</name>
<reference evidence="1 2" key="1">
    <citation type="submission" date="2018-11" db="EMBL/GenBank/DDBJ databases">
        <title>Trebonia kvetii gen.nov., sp.nov., a novel acidophilic actinobacterium, and proposal of the new actinobacterial family Treboniaceae fam. nov.</title>
        <authorList>
            <person name="Rapoport D."/>
            <person name="Sagova-Mareckova M."/>
            <person name="Sedlacek I."/>
            <person name="Provaznik J."/>
            <person name="Kralova S."/>
            <person name="Pavlinic D."/>
            <person name="Benes V."/>
            <person name="Kopecky J."/>
        </authorList>
    </citation>
    <scope>NUCLEOTIDE SEQUENCE [LARGE SCALE GENOMIC DNA]</scope>
    <source>
        <strain evidence="1 2">15Tr583</strain>
    </source>
</reference>
<gene>
    <name evidence="1" type="ORF">EAS64_32690</name>
</gene>
<sequence length="224" mass="22793">MTFSLTARDPLTGAFGIVVSSSSIAVPARCAHLAPGAGAVASQNVTNPALGIRGLSLLGRGLAAKQVIAGLVAAERFPAYRQLAVVDRDGEVATFEGAATLGVHNVAEGPACAAAGNLLANPDVPAAMVAAYEASTAATFEQRLFDGLRGGAAAGGEAGPVRSAGLAVVEDVEWRVTDLRVDDHDAPLAELERLLVLWLPQKAGYRTRGIDPTAAPSYGVPGDE</sequence>
<dbReference type="SUPFAM" id="SSF56235">
    <property type="entry name" value="N-terminal nucleophile aminohydrolases (Ntn hydrolases)"/>
    <property type="match status" value="1"/>
</dbReference>